<dbReference type="Pfam" id="PF12046">
    <property type="entry name" value="CCB1"/>
    <property type="match status" value="1"/>
</dbReference>
<keyword evidence="3" id="KW-1185">Reference proteome</keyword>
<name>A0AAW1PSZ1_9CHLO</name>
<protein>
    <submittedName>
        <fullName evidence="2">Uncharacterized protein</fullName>
    </submittedName>
</protein>
<proteinExistence type="predicted"/>
<dbReference type="AlphaFoldDB" id="A0AAW1PSZ1"/>
<evidence type="ECO:0000313" key="3">
    <source>
        <dbReference type="Proteomes" id="UP001489004"/>
    </source>
</evidence>
<reference evidence="2 3" key="1">
    <citation type="journal article" date="2024" name="Nat. Commun.">
        <title>Phylogenomics reveals the evolutionary origins of lichenization in chlorophyte algae.</title>
        <authorList>
            <person name="Puginier C."/>
            <person name="Libourel C."/>
            <person name="Otte J."/>
            <person name="Skaloud P."/>
            <person name="Haon M."/>
            <person name="Grisel S."/>
            <person name="Petersen M."/>
            <person name="Berrin J.G."/>
            <person name="Delaux P.M."/>
            <person name="Dal Grande F."/>
            <person name="Keller J."/>
        </authorList>
    </citation>
    <scope>NUCLEOTIDE SEQUENCE [LARGE SCALE GENOMIC DNA]</scope>
    <source>
        <strain evidence="2 3">SAG 2043</strain>
    </source>
</reference>
<sequence length="208" mass="23158">MATCLQRPAYDAAVDFSQGSFSKNSYYVTLGLFLISLPGLWSQIKRAPKAKIVRKTFEVAGPKKEGAVPLDVRAVQIFQYFKKYNYAVKETGAVIRFAGQYRASRGQAAALTFYVFAGLASTALVLSIAAPFGGNSWYGLTLLSPLAGAYYWQRGTREEEFKIKMVTADDEMTTDVIVEGDAEEVERMRKELQLFEKGKVYVKGLLEN</sequence>
<evidence type="ECO:0000313" key="2">
    <source>
        <dbReference type="EMBL" id="KAK9812739.1"/>
    </source>
</evidence>
<dbReference type="PANTHER" id="PTHR35302">
    <property type="match status" value="1"/>
</dbReference>
<dbReference type="PANTHER" id="PTHR35302:SF1">
    <property type="entry name" value="PROTEIN COFACTOR ASSEMBLY OF COMPLEX C SUBUNIT B CCB1, CHLOROPLASTIC"/>
    <property type="match status" value="1"/>
</dbReference>
<dbReference type="Proteomes" id="UP001489004">
    <property type="component" value="Unassembled WGS sequence"/>
</dbReference>
<organism evidence="2 3">
    <name type="scientific">[Myrmecia] bisecta</name>
    <dbReference type="NCBI Taxonomy" id="41462"/>
    <lineage>
        <taxon>Eukaryota</taxon>
        <taxon>Viridiplantae</taxon>
        <taxon>Chlorophyta</taxon>
        <taxon>core chlorophytes</taxon>
        <taxon>Trebouxiophyceae</taxon>
        <taxon>Trebouxiales</taxon>
        <taxon>Trebouxiaceae</taxon>
        <taxon>Myrmecia</taxon>
    </lineage>
</organism>
<feature type="transmembrane region" description="Helical" evidence="1">
    <location>
        <begin position="111"/>
        <end position="130"/>
    </location>
</feature>
<accession>A0AAW1PSZ1</accession>
<feature type="transmembrane region" description="Helical" evidence="1">
    <location>
        <begin position="26"/>
        <end position="44"/>
    </location>
</feature>
<keyword evidence="1" id="KW-0812">Transmembrane</keyword>
<dbReference type="InterPro" id="IPR021919">
    <property type="entry name" value="CCB1"/>
</dbReference>
<comment type="caution">
    <text evidence="2">The sequence shown here is derived from an EMBL/GenBank/DDBJ whole genome shotgun (WGS) entry which is preliminary data.</text>
</comment>
<gene>
    <name evidence="2" type="ORF">WJX72_002877</name>
</gene>
<evidence type="ECO:0000256" key="1">
    <source>
        <dbReference type="SAM" id="Phobius"/>
    </source>
</evidence>
<keyword evidence="1" id="KW-0472">Membrane</keyword>
<keyword evidence="1" id="KW-1133">Transmembrane helix</keyword>
<dbReference type="EMBL" id="JALJOR010000008">
    <property type="protein sequence ID" value="KAK9812739.1"/>
    <property type="molecule type" value="Genomic_DNA"/>
</dbReference>